<dbReference type="RefSeq" id="WP_138157820.1">
    <property type="nucleotide sequence ID" value="NZ_CP039381.1"/>
</dbReference>
<feature type="domain" description="RND related alpha-helical hairpin" evidence="3">
    <location>
        <begin position="100"/>
        <end position="194"/>
    </location>
</feature>
<evidence type="ECO:0000259" key="3">
    <source>
        <dbReference type="Pfam" id="PF26012"/>
    </source>
</evidence>
<feature type="domain" description="RND related barrel-sandwich hybrid" evidence="4">
    <location>
        <begin position="60"/>
        <end position="243"/>
    </location>
</feature>
<evidence type="ECO:0000313" key="5">
    <source>
        <dbReference type="EMBL" id="QCT07836.1"/>
    </source>
</evidence>
<dbReference type="KEGG" id="ruj:E5Z56_10935"/>
<keyword evidence="1" id="KW-0472">Membrane</keyword>
<dbReference type="Proteomes" id="UP000301475">
    <property type="component" value="Chromosome"/>
</dbReference>
<dbReference type="Pfam" id="PF26012">
    <property type="entry name" value="HH_RND_rel"/>
    <property type="match status" value="1"/>
</dbReference>
<name>A0A4P8XXD5_9FIRM</name>
<reference evidence="5 6" key="1">
    <citation type="submission" date="2019-04" db="EMBL/GenBank/DDBJ databases">
        <authorList>
            <person name="Embree M."/>
            <person name="Gaffney J.R."/>
        </authorList>
    </citation>
    <scope>NUCLEOTIDE SEQUENCE [LARGE SCALE GENOMIC DNA]</scope>
    <source>
        <strain evidence="5 6">JE7A12</strain>
    </source>
</reference>
<evidence type="ECO:0000256" key="1">
    <source>
        <dbReference type="SAM" id="Phobius"/>
    </source>
</evidence>
<evidence type="ECO:0000259" key="4">
    <source>
        <dbReference type="Pfam" id="PF26018"/>
    </source>
</evidence>
<feature type="transmembrane region" description="Helical" evidence="1">
    <location>
        <begin position="9"/>
        <end position="27"/>
    </location>
</feature>
<dbReference type="InterPro" id="IPR058728">
    <property type="entry name" value="HH_RND-rel"/>
</dbReference>
<keyword evidence="1" id="KW-1133">Transmembrane helix</keyword>
<accession>A0A4P8XXD5</accession>
<evidence type="ECO:0000313" key="6">
    <source>
        <dbReference type="Proteomes" id="UP000301475"/>
    </source>
</evidence>
<dbReference type="AlphaFoldDB" id="A0A4P8XXD5"/>
<dbReference type="EMBL" id="CP039381">
    <property type="protein sequence ID" value="QCT07836.1"/>
    <property type="molecule type" value="Genomic_DNA"/>
</dbReference>
<feature type="domain" description="RND related beta-barrel" evidence="2">
    <location>
        <begin position="259"/>
        <end position="335"/>
    </location>
</feature>
<sequence>MINKKTKRIIISAICIFIIIYVIYVFISSVFDLNGVDTEVATQITATDSLYKDAIIVRDEKLVKNSTDGIISFSCDDGDKVAKNEKVADIYSSEDDVLNNNKLEDINSEITRLKKLSSTASNGDVGIDTVNSQINNSITELNSRIADKNFLDSENYVDDITYLITERMLVAGKNVDISSRLNDLKPQKQELQNTSNKAVGSVKASQAGCFVSSADGYESIYKYKNAKSMTITKYNKLLKQKPKKVSSDTIGKLVTSVNWYVICPISKEEALTLKSTNYDSITVNMPYASTSTIPASIESINQDKKGGDSILVLKCNYMNSELASVRKENVEICLKTYEGIRVNKDALHTDYVTKITEDSKGNQKTTKKKVQGVYVLYGNELQFKQVNIIYSGSDFVICDPSSDNANLYNGETISLYDNIVVKGNDLKDGKIIN</sequence>
<dbReference type="InterPro" id="IPR058709">
    <property type="entry name" value="BSH_RND-rel"/>
</dbReference>
<proteinExistence type="predicted"/>
<keyword evidence="6" id="KW-1185">Reference proteome</keyword>
<evidence type="ECO:0008006" key="7">
    <source>
        <dbReference type="Google" id="ProtNLM"/>
    </source>
</evidence>
<dbReference type="InterPro" id="IPR058729">
    <property type="entry name" value="Beta-barrel_RND-rel"/>
</dbReference>
<gene>
    <name evidence="5" type="ORF">E5Z56_10935</name>
</gene>
<keyword evidence="1" id="KW-0812">Transmembrane</keyword>
<protein>
    <recommendedName>
        <fullName evidence="7">Membrane fusion protein</fullName>
    </recommendedName>
</protein>
<dbReference type="Pfam" id="PF26011">
    <property type="entry name" value="Beta-barrel_RND_rel"/>
    <property type="match status" value="1"/>
</dbReference>
<dbReference type="OrthoDB" id="1955294at2"/>
<organism evidence="5 6">
    <name type="scientific">Ruminococcus bovis</name>
    <dbReference type="NCBI Taxonomy" id="2564099"/>
    <lineage>
        <taxon>Bacteria</taxon>
        <taxon>Bacillati</taxon>
        <taxon>Bacillota</taxon>
        <taxon>Clostridia</taxon>
        <taxon>Eubacteriales</taxon>
        <taxon>Oscillospiraceae</taxon>
        <taxon>Ruminococcus</taxon>
    </lineage>
</organism>
<evidence type="ECO:0000259" key="2">
    <source>
        <dbReference type="Pfam" id="PF26011"/>
    </source>
</evidence>
<dbReference type="Pfam" id="PF26018">
    <property type="entry name" value="BSH_RND_rel"/>
    <property type="match status" value="1"/>
</dbReference>